<dbReference type="AlphaFoldDB" id="A0A7W8FVR2"/>
<comment type="caution">
    <text evidence="2">The sequence shown here is derived from an EMBL/GenBank/DDBJ whole genome shotgun (WGS) entry which is preliminary data.</text>
</comment>
<dbReference type="Pfam" id="PF12682">
    <property type="entry name" value="Flavodoxin_4"/>
    <property type="match status" value="1"/>
</dbReference>
<dbReference type="InterPro" id="IPR008254">
    <property type="entry name" value="Flavodoxin/NO_synth"/>
</dbReference>
<feature type="domain" description="Flavodoxin-like" evidence="1">
    <location>
        <begin position="3"/>
        <end position="156"/>
    </location>
</feature>
<dbReference type="Gene3D" id="3.40.50.360">
    <property type="match status" value="1"/>
</dbReference>
<evidence type="ECO:0000259" key="1">
    <source>
        <dbReference type="PROSITE" id="PS50902"/>
    </source>
</evidence>
<keyword evidence="3" id="KW-1185">Reference proteome</keyword>
<reference evidence="2 3" key="1">
    <citation type="submission" date="2020-08" db="EMBL/GenBank/DDBJ databases">
        <title>Genomic Encyclopedia of Type Strains, Phase IV (KMG-IV): sequencing the most valuable type-strain genomes for metagenomic binning, comparative biology and taxonomic classification.</title>
        <authorList>
            <person name="Goeker M."/>
        </authorList>
    </citation>
    <scope>NUCLEOTIDE SEQUENCE [LARGE SCALE GENOMIC DNA]</scope>
    <source>
        <strain evidence="2 3">DSM 25799</strain>
    </source>
</reference>
<dbReference type="RefSeq" id="WP_183327220.1">
    <property type="nucleotide sequence ID" value="NZ_JACHHK010000002.1"/>
</dbReference>
<dbReference type="PANTHER" id="PTHR39201:SF1">
    <property type="entry name" value="FLAVODOXIN-LIKE DOMAIN-CONTAINING PROTEIN"/>
    <property type="match status" value="1"/>
</dbReference>
<dbReference type="PROSITE" id="PS50902">
    <property type="entry name" value="FLAVODOXIN_LIKE"/>
    <property type="match status" value="1"/>
</dbReference>
<dbReference type="PANTHER" id="PTHR39201">
    <property type="entry name" value="EXPORTED PROTEIN-RELATED"/>
    <property type="match status" value="1"/>
</dbReference>
<dbReference type="SUPFAM" id="SSF52218">
    <property type="entry name" value="Flavoproteins"/>
    <property type="match status" value="1"/>
</dbReference>
<dbReference type="Proteomes" id="UP000539953">
    <property type="component" value="Unassembled WGS sequence"/>
</dbReference>
<evidence type="ECO:0000313" key="2">
    <source>
        <dbReference type="EMBL" id="MBB5182486.1"/>
    </source>
</evidence>
<accession>A0A7W8FVR2</accession>
<dbReference type="EMBL" id="JACHHK010000002">
    <property type="protein sequence ID" value="MBB5182486.1"/>
    <property type="molecule type" value="Genomic_DNA"/>
</dbReference>
<dbReference type="GO" id="GO:0016651">
    <property type="term" value="F:oxidoreductase activity, acting on NAD(P)H"/>
    <property type="evidence" value="ECO:0007669"/>
    <property type="project" value="UniProtKB-ARBA"/>
</dbReference>
<proteinExistence type="predicted"/>
<gene>
    <name evidence="2" type="ORF">HNQ47_000505</name>
</gene>
<evidence type="ECO:0000313" key="3">
    <source>
        <dbReference type="Proteomes" id="UP000539953"/>
    </source>
</evidence>
<dbReference type="PROSITE" id="PS00201">
    <property type="entry name" value="FLAVODOXIN"/>
    <property type="match status" value="1"/>
</dbReference>
<dbReference type="InterPro" id="IPR029039">
    <property type="entry name" value="Flavoprotein-like_sf"/>
</dbReference>
<protein>
    <submittedName>
        <fullName evidence="2">Flavodoxin</fullName>
    </submittedName>
</protein>
<dbReference type="GO" id="GO:0010181">
    <property type="term" value="F:FMN binding"/>
    <property type="evidence" value="ECO:0007669"/>
    <property type="project" value="InterPro"/>
</dbReference>
<name>A0A7W8FVR2_9FIRM</name>
<dbReference type="InterPro" id="IPR001226">
    <property type="entry name" value="Flavodoxin_CS"/>
</dbReference>
<organism evidence="2 3">
    <name type="scientific">Catenisphaera adipataccumulans</name>
    <dbReference type="NCBI Taxonomy" id="700500"/>
    <lineage>
        <taxon>Bacteria</taxon>
        <taxon>Bacillati</taxon>
        <taxon>Bacillota</taxon>
        <taxon>Erysipelotrichia</taxon>
        <taxon>Erysipelotrichales</taxon>
        <taxon>Erysipelotrichaceae</taxon>
        <taxon>Catenisphaera</taxon>
    </lineage>
</organism>
<sequence length="157" mass="17487">MKTLVVYYSQSGNTKDLADMISHAAGADLCRIEPAEAYASDEKKMIKQVQEQIERKEDPAYKSVDYNVKDYDAILIGTPNWGGCIALPLATFIKDQDWQGKMVLPFLSHGGAGEQKIQAQLEELCAGADVKPCFAAYEKISEDDTEAVFDWVHTYID</sequence>
<dbReference type="GO" id="GO:0009055">
    <property type="term" value="F:electron transfer activity"/>
    <property type="evidence" value="ECO:0007669"/>
    <property type="project" value="InterPro"/>
</dbReference>